<comment type="caution">
    <text evidence="5">The sequence shown here is derived from an EMBL/GenBank/DDBJ whole genome shotgun (WGS) entry which is preliminary data.</text>
</comment>
<sequence>MKTYQGSCHCGSIRFSFTSPLIDQGLRCNCSLCKRKGAIMSSFTLAPEELTIEVTGDALSTYSFGKDIAEHNFCNQCGIYTFHSTLRKPGHYRVNLGCVDDINSAQLPFEVFDGASL</sequence>
<reference evidence="5 6" key="1">
    <citation type="submission" date="2014-06" db="EMBL/GenBank/DDBJ databases">
        <title>Whole Genome Sequences of Three Symbiotic Endozoicomonas Bacteria.</title>
        <authorList>
            <person name="Neave M.J."/>
            <person name="Apprill A."/>
            <person name="Voolstra C.R."/>
        </authorList>
    </citation>
    <scope>NUCLEOTIDE SEQUENCE [LARGE SCALE GENOMIC DNA]</scope>
    <source>
        <strain evidence="5 6">DSM 25634</strain>
    </source>
</reference>
<evidence type="ECO:0000256" key="2">
    <source>
        <dbReference type="ARBA" id="ARBA00022723"/>
    </source>
</evidence>
<name>A0A081NMF8_9GAMM</name>
<dbReference type="InterPro" id="IPR006913">
    <property type="entry name" value="CENP-V/GFA"/>
</dbReference>
<keyword evidence="2" id="KW-0479">Metal-binding</keyword>
<dbReference type="InterPro" id="IPR052355">
    <property type="entry name" value="CENP-V-like"/>
</dbReference>
<dbReference type="AlphaFoldDB" id="A0A081NMF8"/>
<keyword evidence="6" id="KW-1185">Reference proteome</keyword>
<evidence type="ECO:0000256" key="3">
    <source>
        <dbReference type="ARBA" id="ARBA00022833"/>
    </source>
</evidence>
<gene>
    <name evidence="5" type="ORF">GZ78_06980</name>
</gene>
<feature type="domain" description="CENP-V/GFA" evidence="4">
    <location>
        <begin position="4"/>
        <end position="110"/>
    </location>
</feature>
<dbReference type="STRING" id="1137799.GZ78_06980"/>
<dbReference type="Pfam" id="PF04828">
    <property type="entry name" value="GFA"/>
    <property type="match status" value="1"/>
</dbReference>
<proteinExistence type="inferred from homology"/>
<dbReference type="Gene3D" id="2.170.150.70">
    <property type="match status" value="1"/>
</dbReference>
<accession>A0A081NMF8</accession>
<dbReference type="GO" id="GO:0046872">
    <property type="term" value="F:metal ion binding"/>
    <property type="evidence" value="ECO:0007669"/>
    <property type="project" value="UniProtKB-KW"/>
</dbReference>
<dbReference type="InterPro" id="IPR011057">
    <property type="entry name" value="Mss4-like_sf"/>
</dbReference>
<protein>
    <submittedName>
        <fullName evidence="5">Aldehyde-activating protein</fullName>
    </submittedName>
</protein>
<evidence type="ECO:0000259" key="4">
    <source>
        <dbReference type="PROSITE" id="PS51891"/>
    </source>
</evidence>
<dbReference type="OrthoDB" id="9805575at2"/>
<organism evidence="5 6">
    <name type="scientific">Endozoicomonas numazuensis</name>
    <dbReference type="NCBI Taxonomy" id="1137799"/>
    <lineage>
        <taxon>Bacteria</taxon>
        <taxon>Pseudomonadati</taxon>
        <taxon>Pseudomonadota</taxon>
        <taxon>Gammaproteobacteria</taxon>
        <taxon>Oceanospirillales</taxon>
        <taxon>Endozoicomonadaceae</taxon>
        <taxon>Endozoicomonas</taxon>
    </lineage>
</organism>
<keyword evidence="3" id="KW-0862">Zinc</keyword>
<dbReference type="PANTHER" id="PTHR28620:SF1">
    <property type="entry name" value="CENP-V_GFA DOMAIN-CONTAINING PROTEIN"/>
    <property type="match status" value="1"/>
</dbReference>
<dbReference type="PANTHER" id="PTHR28620">
    <property type="entry name" value="CENTROMERE PROTEIN V"/>
    <property type="match status" value="1"/>
</dbReference>
<dbReference type="Proteomes" id="UP000028073">
    <property type="component" value="Unassembled WGS sequence"/>
</dbReference>
<comment type="similarity">
    <text evidence="1">Belongs to the Gfa family.</text>
</comment>
<dbReference type="GO" id="GO:0016846">
    <property type="term" value="F:carbon-sulfur lyase activity"/>
    <property type="evidence" value="ECO:0007669"/>
    <property type="project" value="InterPro"/>
</dbReference>
<evidence type="ECO:0000313" key="5">
    <source>
        <dbReference type="EMBL" id="KEQ19631.1"/>
    </source>
</evidence>
<evidence type="ECO:0000313" key="6">
    <source>
        <dbReference type="Proteomes" id="UP000028073"/>
    </source>
</evidence>
<dbReference type="eggNOG" id="COG3791">
    <property type="taxonomic scope" value="Bacteria"/>
</dbReference>
<evidence type="ECO:0000256" key="1">
    <source>
        <dbReference type="ARBA" id="ARBA00005495"/>
    </source>
</evidence>
<dbReference type="PROSITE" id="PS51891">
    <property type="entry name" value="CENP_V_GFA"/>
    <property type="match status" value="1"/>
</dbReference>
<dbReference type="EMBL" id="JOKH01000001">
    <property type="protein sequence ID" value="KEQ19631.1"/>
    <property type="molecule type" value="Genomic_DNA"/>
</dbReference>
<dbReference type="SUPFAM" id="SSF51316">
    <property type="entry name" value="Mss4-like"/>
    <property type="match status" value="1"/>
</dbReference>